<evidence type="ECO:0000256" key="1">
    <source>
        <dbReference type="ARBA" id="ARBA00011073"/>
    </source>
</evidence>
<dbReference type="InterPro" id="IPR000209">
    <property type="entry name" value="Peptidase_S8/S53_dom"/>
</dbReference>
<evidence type="ECO:0000259" key="4">
    <source>
        <dbReference type="Pfam" id="PF00082"/>
    </source>
</evidence>
<accession>A0A2H5PY85</accession>
<comment type="caution">
    <text evidence="3">Lacks conserved residue(s) required for the propagation of feature annotation.</text>
</comment>
<dbReference type="STRING" id="55188.A0A2H5PY85"/>
<evidence type="ECO:0000256" key="3">
    <source>
        <dbReference type="PROSITE-ProRule" id="PRU01240"/>
    </source>
</evidence>
<evidence type="ECO:0000313" key="5">
    <source>
        <dbReference type="EMBL" id="GAY57035.1"/>
    </source>
</evidence>
<dbReference type="Pfam" id="PF00082">
    <property type="entry name" value="Peptidase_S8"/>
    <property type="match status" value="1"/>
</dbReference>
<dbReference type="Proteomes" id="UP000236630">
    <property type="component" value="Unassembled WGS sequence"/>
</dbReference>
<dbReference type="Gene3D" id="3.40.50.200">
    <property type="entry name" value="Peptidase S8/S53 domain"/>
    <property type="match status" value="1"/>
</dbReference>
<protein>
    <recommendedName>
        <fullName evidence="4">Peptidase S8/S53 domain-containing protein</fullName>
    </recommendedName>
</protein>
<name>A0A2H5PY85_CITUN</name>
<dbReference type="GO" id="GO:0006508">
    <property type="term" value="P:proteolysis"/>
    <property type="evidence" value="ECO:0007669"/>
    <property type="project" value="InterPro"/>
</dbReference>
<dbReference type="InterPro" id="IPR036852">
    <property type="entry name" value="Peptidase_S8/S53_dom_sf"/>
</dbReference>
<proteinExistence type="inferred from homology"/>
<dbReference type="InterPro" id="IPR045051">
    <property type="entry name" value="SBT"/>
</dbReference>
<organism evidence="5 6">
    <name type="scientific">Citrus unshiu</name>
    <name type="common">Satsuma mandarin</name>
    <name type="synonym">Citrus nobilis var. unshiu</name>
    <dbReference type="NCBI Taxonomy" id="55188"/>
    <lineage>
        <taxon>Eukaryota</taxon>
        <taxon>Viridiplantae</taxon>
        <taxon>Streptophyta</taxon>
        <taxon>Embryophyta</taxon>
        <taxon>Tracheophyta</taxon>
        <taxon>Spermatophyta</taxon>
        <taxon>Magnoliopsida</taxon>
        <taxon>eudicotyledons</taxon>
        <taxon>Gunneridae</taxon>
        <taxon>Pentapetalae</taxon>
        <taxon>rosids</taxon>
        <taxon>malvids</taxon>
        <taxon>Sapindales</taxon>
        <taxon>Rutaceae</taxon>
        <taxon>Aurantioideae</taxon>
        <taxon>Citrus</taxon>
    </lineage>
</organism>
<sequence>MMQVYIVYLGSLSRGEYETSSQHQSMEEVVSVFPSRTLQLHTTRSWDFMGFNQSITRKRSVESDIIVGITDTGIWPESKSFSDKGFGPVPKKWKGACKGGINFPCNNKIIRARYYPTPVVYDNIARDYEGHGTHAASIASGNEVN</sequence>
<dbReference type="GO" id="GO:0004252">
    <property type="term" value="F:serine-type endopeptidase activity"/>
    <property type="evidence" value="ECO:0007669"/>
    <property type="project" value="InterPro"/>
</dbReference>
<dbReference type="SUPFAM" id="SSF52743">
    <property type="entry name" value="Subtilisin-like"/>
    <property type="match status" value="1"/>
</dbReference>
<keyword evidence="6" id="KW-1185">Reference proteome</keyword>
<comment type="similarity">
    <text evidence="1 3">Belongs to the peptidase S8 family.</text>
</comment>
<evidence type="ECO:0000256" key="2">
    <source>
        <dbReference type="ARBA" id="ARBA00022729"/>
    </source>
</evidence>
<evidence type="ECO:0000313" key="6">
    <source>
        <dbReference type="Proteomes" id="UP000236630"/>
    </source>
</evidence>
<comment type="caution">
    <text evidence="5">The sequence shown here is derived from an EMBL/GenBank/DDBJ whole genome shotgun (WGS) entry which is preliminary data.</text>
</comment>
<dbReference type="PANTHER" id="PTHR10795">
    <property type="entry name" value="PROPROTEIN CONVERTASE SUBTILISIN/KEXIN"/>
    <property type="match status" value="1"/>
</dbReference>
<dbReference type="EMBL" id="BDQV01000151">
    <property type="protein sequence ID" value="GAY57035.1"/>
    <property type="molecule type" value="Genomic_DNA"/>
</dbReference>
<feature type="domain" description="Peptidase S8/S53" evidence="4">
    <location>
        <begin position="63"/>
        <end position="143"/>
    </location>
</feature>
<gene>
    <name evidence="5" type="ORF">CUMW_176320</name>
</gene>
<dbReference type="PROSITE" id="PS51892">
    <property type="entry name" value="SUBTILASE"/>
    <property type="match status" value="1"/>
</dbReference>
<dbReference type="AlphaFoldDB" id="A0A2H5PY85"/>
<keyword evidence="2" id="KW-0732">Signal</keyword>
<reference evidence="5 6" key="1">
    <citation type="journal article" date="2017" name="Front. Genet.">
        <title>Draft sequencing of the heterozygous diploid genome of Satsuma (Citrus unshiu Marc.) using a hybrid assembly approach.</title>
        <authorList>
            <person name="Shimizu T."/>
            <person name="Tanizawa Y."/>
            <person name="Mochizuki T."/>
            <person name="Nagasaki H."/>
            <person name="Yoshioka T."/>
            <person name="Toyoda A."/>
            <person name="Fujiyama A."/>
            <person name="Kaminuma E."/>
            <person name="Nakamura Y."/>
        </authorList>
    </citation>
    <scope>NUCLEOTIDE SEQUENCE [LARGE SCALE GENOMIC DNA]</scope>
    <source>
        <strain evidence="6">cv. Miyagawa wase</strain>
    </source>
</reference>